<organism evidence="1 2">
    <name type="scientific">Paramecium octaurelia</name>
    <dbReference type="NCBI Taxonomy" id="43137"/>
    <lineage>
        <taxon>Eukaryota</taxon>
        <taxon>Sar</taxon>
        <taxon>Alveolata</taxon>
        <taxon>Ciliophora</taxon>
        <taxon>Intramacronucleata</taxon>
        <taxon>Oligohymenophorea</taxon>
        <taxon>Peniculida</taxon>
        <taxon>Parameciidae</taxon>
        <taxon>Paramecium</taxon>
    </lineage>
</organism>
<reference evidence="1" key="1">
    <citation type="submission" date="2021-01" db="EMBL/GenBank/DDBJ databases">
        <authorList>
            <consortium name="Genoscope - CEA"/>
            <person name="William W."/>
        </authorList>
    </citation>
    <scope>NUCLEOTIDE SEQUENCE</scope>
</reference>
<keyword evidence="2" id="KW-1185">Reference proteome</keyword>
<gene>
    <name evidence="1" type="ORF">POCTA_138.1.T0820142</name>
</gene>
<proteinExistence type="predicted"/>
<dbReference type="AlphaFoldDB" id="A0A8S1W897"/>
<dbReference type="EMBL" id="CAJJDP010000081">
    <property type="protein sequence ID" value="CAD8184099.1"/>
    <property type="molecule type" value="Genomic_DNA"/>
</dbReference>
<protein>
    <submittedName>
        <fullName evidence="1">Uncharacterized protein</fullName>
    </submittedName>
</protein>
<accession>A0A8S1W897</accession>
<evidence type="ECO:0000313" key="1">
    <source>
        <dbReference type="EMBL" id="CAD8184099.1"/>
    </source>
</evidence>
<evidence type="ECO:0000313" key="2">
    <source>
        <dbReference type="Proteomes" id="UP000683925"/>
    </source>
</evidence>
<sequence length="98" mass="10841">MALSSPPAPCCAKYQKQQVEAMTKLLIAQMKAFIHNPPNMKYQIYYICNQVCVTSANGLLPVPLISPTAYTYAAVQIHQNQRPAKTMAVTQGTNINKK</sequence>
<dbReference type="Proteomes" id="UP000683925">
    <property type="component" value="Unassembled WGS sequence"/>
</dbReference>
<name>A0A8S1W897_PAROT</name>
<comment type="caution">
    <text evidence="1">The sequence shown here is derived from an EMBL/GenBank/DDBJ whole genome shotgun (WGS) entry which is preliminary data.</text>
</comment>